<keyword evidence="4" id="KW-1185">Reference proteome</keyword>
<evidence type="ECO:0000313" key="3">
    <source>
        <dbReference type="EMBL" id="SDB27047.1"/>
    </source>
</evidence>
<name>A0A1G6C2H1_EUBOX</name>
<dbReference type="RefSeq" id="WP_090174226.1">
    <property type="nucleotide sequence ID" value="NZ_FMXR01000014.1"/>
</dbReference>
<feature type="chain" id="PRO_5011637424" evidence="1">
    <location>
        <begin position="35"/>
        <end position="1758"/>
    </location>
</feature>
<dbReference type="Pfam" id="PF02368">
    <property type="entry name" value="Big_2"/>
    <property type="match status" value="1"/>
</dbReference>
<dbReference type="OrthoDB" id="1771659at2"/>
<organism evidence="3 4">
    <name type="scientific">Eubacterium oxidoreducens</name>
    <dbReference type="NCBI Taxonomy" id="1732"/>
    <lineage>
        <taxon>Bacteria</taxon>
        <taxon>Bacillati</taxon>
        <taxon>Bacillota</taxon>
        <taxon>Clostridia</taxon>
        <taxon>Eubacteriales</taxon>
        <taxon>Eubacteriaceae</taxon>
        <taxon>Eubacterium</taxon>
    </lineage>
</organism>
<dbReference type="Gene3D" id="2.60.40.1080">
    <property type="match status" value="1"/>
</dbReference>
<sequence length="1758" mass="189583">MKTKEGRFKKMLAGMLSITMAFTLCCINMQVANASETTIPSWLTARQSDEDIILSVTDNATYSISGIASALGAQADTSGSNTSIKTTNINVTDLSNWYVYDRYDTSVYADQAAYLAGTGYNEALRPYFGDSDSSVETAWPSSLGTQGEADYVDLTDKNNWTIVNAKRANEVQSTYGVAARHLKEHISAGVDSTGAANIYWYGYSQTQGTDWAFYPAAAGGKKTVDYKVDASKIYFHTVPQSAGTGFLINTKIVDGKLYGYAVMTNYTSSGSYPSGISGFTIYKYEGVDLTQAHNSSLTSKATSIIQSSANFSACTTANGYDQIQMHMEITDTHLYMTITPIGTSAAQNATPVVAFDEDLNDLSAGGFGPIVSYSSHACGTTSAVDFTDLKMKLSESDSTLNGYANADYTQFDDNGDLSKKYYVLLGNNTNTAESGYVDFFDLTGDRAFLELLKKENVVLVTNLETAPVNVEEGKNGTRCNLADYLGEDNVVQVDLSTATTDEEIAEIIYNAINNAHYNTTSSQAATNALDNQATPTGTNVYVVEKNTGVQVDTISTGNSTFTEAYLEVNTDLSTDNAEGIVVTVLDPEGNALEAPDENNTNKATYDPDTKTIRVPVTALPGTYNISVKDTLTDTVTQTVASATSFSVTKNIGVTFNGVTSQSGLAMDGCSTTNSLGAGILDTSLGDYTFVVNLDGDQTALSMYSVTWGPNGTENTLTEGSDYNVTKIGNKYTFTIDAGALASIQDNININAVCSNVFDEMDNAEIEDASGLGNGNVITTCSSGEDFVGYVNVNTNYYKNLTADQLEVYSDDTLLEYQTDYSYNETTGKVKIFGDVIGSSLTFRGEPTPVNLSVTFKEALNIEYSGEAIADFDHDYTAQITPAHHYYVKEIIVKSDCAGHETLVSPDDYTFDGTTLTIKKNHVWGNIVVRAIADTTYYTVTNNVSHLTVERNNVQVTEPQDVKYSTVYTETLVAPSGYYLPESITLTRGEDTLVLGTDYSYDPQTGEITIEAEAISADIVVNAQAIPDLSVTTQLTGLTFDGEATVKQQTEYTGTFALAGDYYRLPTAIEVFAGDQLLVANEDYTYNATTGALVVNADAVTDNLNIIASGDDSNIIDAMDHSVLTKTDKTTLAHVYQEDTTTYLYVVADENYNLPTQEQLKVYYDGVLLSALADEYSYNPNTGKLSIWSDTLTDKSKMLTVTAEQNAASFDVTFNGTHVTSDGAATATFNTDYTATLTAQDGYRLTDSITVKVGNDTLTAADEYTYNASTGEIVINGAEITDDVTITATATLKTYNVTLDAENVTITGSDEATHGQAYTATLEAADGYSLPETIEVKVGESVLAAEDYTYNKETGEVEILANKVTGNITITAAADINVYDVTFDAENVTITGSDEATHGQDYTATLEAADGYLLPETIEVKVGENVLAAEDYTYDKETGEVVIDGAQVTNDITITVNGTIKQYNVTLDENNITIAGNEIVNHGQEYVATIEADEGYSLPDKVKVKVGNTTLSDQDYTYNKETGEITIHADKVVGDITITKVETTQESTDTSETTPTISTENQTENEFALNSGLKVSQSGSVINVKWGKVSNADGYDVYAAYCGTNFKGLTKTVAKKSQATKIKKLNGKKLNLKKNYKIYVVAFQKVNGKKVILGKTIMAHIVGKKNTTYTNVKEIKVNKTSYQLKVGKSATIKAKTVLVDKTKKQLSDAHAKQFRYASTNKSVATVSAKGKITAKAKGSCSIYVYARNGYAKKLKVTVK</sequence>
<dbReference type="Proteomes" id="UP000199228">
    <property type="component" value="Unassembled WGS sequence"/>
</dbReference>
<accession>A0A1G6C2H1</accession>
<evidence type="ECO:0000259" key="2">
    <source>
        <dbReference type="SMART" id="SM00635"/>
    </source>
</evidence>
<keyword evidence="1" id="KW-0732">Signal</keyword>
<proteinExistence type="predicted"/>
<evidence type="ECO:0000256" key="1">
    <source>
        <dbReference type="SAM" id="SignalP"/>
    </source>
</evidence>
<gene>
    <name evidence="3" type="ORF">SAMN02910417_02014</name>
</gene>
<dbReference type="SUPFAM" id="SSF49373">
    <property type="entry name" value="Invasin/intimin cell-adhesion fragments"/>
    <property type="match status" value="1"/>
</dbReference>
<protein>
    <submittedName>
        <fullName evidence="3">Ig-like domain (Group 2)</fullName>
    </submittedName>
</protein>
<dbReference type="InterPro" id="IPR008964">
    <property type="entry name" value="Invasin/intimin_cell_adhesion"/>
</dbReference>
<dbReference type="InterPro" id="IPR003343">
    <property type="entry name" value="Big_2"/>
</dbReference>
<feature type="signal peptide" evidence="1">
    <location>
        <begin position="1"/>
        <end position="34"/>
    </location>
</feature>
<evidence type="ECO:0000313" key="4">
    <source>
        <dbReference type="Proteomes" id="UP000199228"/>
    </source>
</evidence>
<dbReference type="STRING" id="1732.SAMN02910417_02014"/>
<reference evidence="3 4" key="1">
    <citation type="submission" date="2016-10" db="EMBL/GenBank/DDBJ databases">
        <authorList>
            <person name="de Groot N.N."/>
        </authorList>
    </citation>
    <scope>NUCLEOTIDE SEQUENCE [LARGE SCALE GENOMIC DNA]</scope>
    <source>
        <strain evidence="3 4">DSM 3217</strain>
    </source>
</reference>
<feature type="domain" description="BIG2" evidence="2">
    <location>
        <begin position="1670"/>
        <end position="1755"/>
    </location>
</feature>
<dbReference type="EMBL" id="FMXR01000014">
    <property type="protein sequence ID" value="SDB27047.1"/>
    <property type="molecule type" value="Genomic_DNA"/>
</dbReference>
<dbReference type="SMART" id="SM00635">
    <property type="entry name" value="BID_2"/>
    <property type="match status" value="1"/>
</dbReference>